<dbReference type="GO" id="GO:0046872">
    <property type="term" value="F:metal ion binding"/>
    <property type="evidence" value="ECO:0007669"/>
    <property type="project" value="UniProtKB-KW"/>
</dbReference>
<feature type="active site" description="Tele-phosphohistidine intermediate" evidence="17">
    <location>
        <position position="198"/>
    </location>
</feature>
<evidence type="ECO:0000256" key="19">
    <source>
        <dbReference type="PIRSR" id="PIRSR000732-3"/>
    </source>
</evidence>
<dbReference type="PIRSF" id="PIRSF000732">
    <property type="entry name" value="PTS_enzyme_I"/>
    <property type="match status" value="1"/>
</dbReference>
<keyword evidence="9 16" id="KW-0762">Sugar transport</keyword>
<dbReference type="InterPro" id="IPR024692">
    <property type="entry name" value="PTS_EI"/>
</dbReference>
<dbReference type="Gene3D" id="3.50.30.10">
    <property type="entry name" value="Phosphohistidine domain"/>
    <property type="match status" value="1"/>
</dbReference>
<comment type="cofactor">
    <cofactor evidence="2 16 19">
        <name>Mg(2+)</name>
        <dbReference type="ChEBI" id="CHEBI:18420"/>
    </cofactor>
</comment>
<feature type="domain" description="PEP-utilising enzyme mobile" evidence="20">
    <location>
        <begin position="162"/>
        <end position="234"/>
    </location>
</feature>
<evidence type="ECO:0000256" key="18">
    <source>
        <dbReference type="PIRSR" id="PIRSR000732-2"/>
    </source>
</evidence>
<evidence type="ECO:0000256" key="1">
    <source>
        <dbReference type="ARBA" id="ARBA00000683"/>
    </source>
</evidence>
<reference evidence="23" key="2">
    <citation type="journal article" date="2021" name="PeerJ">
        <title>Extensive microbial diversity within the chicken gut microbiome revealed by metagenomics and culture.</title>
        <authorList>
            <person name="Gilroy R."/>
            <person name="Ravi A."/>
            <person name="Getino M."/>
            <person name="Pursley I."/>
            <person name="Horton D.L."/>
            <person name="Alikhan N.F."/>
            <person name="Baker D."/>
            <person name="Gharbi K."/>
            <person name="Hall N."/>
            <person name="Watson M."/>
            <person name="Adriaenssens E.M."/>
            <person name="Foster-Nyarko E."/>
            <person name="Jarju S."/>
            <person name="Secka A."/>
            <person name="Antonio M."/>
            <person name="Oren A."/>
            <person name="Chaudhuri R.R."/>
            <person name="La Ragione R."/>
            <person name="Hildebrand F."/>
            <person name="Pallen M.J."/>
        </authorList>
    </citation>
    <scope>NUCLEOTIDE SEQUENCE</scope>
    <source>
        <strain evidence="23">35461</strain>
    </source>
</reference>
<dbReference type="AlphaFoldDB" id="A0A9D1NN74"/>
<evidence type="ECO:0000256" key="10">
    <source>
        <dbReference type="ARBA" id="ARBA00022679"/>
    </source>
</evidence>
<feature type="binding site" evidence="18">
    <location>
        <position position="305"/>
    </location>
    <ligand>
        <name>phosphoenolpyruvate</name>
        <dbReference type="ChEBI" id="CHEBI:58702"/>
    </ligand>
</feature>
<evidence type="ECO:0000256" key="16">
    <source>
        <dbReference type="PIRNR" id="PIRNR000732"/>
    </source>
</evidence>
<dbReference type="NCBIfam" id="TIGR01417">
    <property type="entry name" value="PTS_I_fam"/>
    <property type="match status" value="1"/>
</dbReference>
<comment type="subcellular location">
    <subcellularLocation>
        <location evidence="3 16">Cytoplasm</location>
    </subcellularLocation>
</comment>
<feature type="active site" description="Proton donor" evidence="17">
    <location>
        <position position="510"/>
    </location>
</feature>
<evidence type="ECO:0000256" key="15">
    <source>
        <dbReference type="ARBA" id="ARBA00033235"/>
    </source>
</evidence>
<keyword evidence="8 16" id="KW-0963">Cytoplasm</keyword>
<feature type="binding site" evidence="18">
    <location>
        <begin position="462"/>
        <end position="463"/>
    </location>
    <ligand>
        <name>phosphoenolpyruvate</name>
        <dbReference type="ChEBI" id="CHEBI:58702"/>
    </ligand>
</feature>
<evidence type="ECO:0000256" key="8">
    <source>
        <dbReference type="ARBA" id="ARBA00022490"/>
    </source>
</evidence>
<evidence type="ECO:0000256" key="3">
    <source>
        <dbReference type="ARBA" id="ARBA00004496"/>
    </source>
</evidence>
<dbReference type="GO" id="GO:0016301">
    <property type="term" value="F:kinase activity"/>
    <property type="evidence" value="ECO:0007669"/>
    <property type="project" value="UniProtKB-KW"/>
</dbReference>
<feature type="binding site" evidence="18">
    <location>
        <position position="473"/>
    </location>
    <ligand>
        <name>phosphoenolpyruvate</name>
        <dbReference type="ChEBI" id="CHEBI:58702"/>
    </ligand>
</feature>
<feature type="binding site" evidence="19">
    <location>
        <position position="463"/>
    </location>
    <ligand>
        <name>Mg(2+)</name>
        <dbReference type="ChEBI" id="CHEBI:18420"/>
    </ligand>
</feature>
<dbReference type="Proteomes" id="UP000886845">
    <property type="component" value="Unassembled WGS sequence"/>
</dbReference>
<dbReference type="PANTHER" id="PTHR46244">
    <property type="entry name" value="PHOSPHOENOLPYRUVATE-PROTEIN PHOSPHOTRANSFERASE"/>
    <property type="match status" value="1"/>
</dbReference>
<feature type="domain" description="PEP-utilising enzyme C-terminal" evidence="21">
    <location>
        <begin position="262"/>
        <end position="548"/>
    </location>
</feature>
<dbReference type="InterPro" id="IPR008279">
    <property type="entry name" value="PEP-util_enz_mobile_dom"/>
</dbReference>
<dbReference type="InterPro" id="IPR050499">
    <property type="entry name" value="PEP-utilizing_PTS_enzyme"/>
</dbReference>
<evidence type="ECO:0000256" key="11">
    <source>
        <dbReference type="ARBA" id="ARBA00022683"/>
    </source>
</evidence>
<keyword evidence="12 16" id="KW-0479">Metal-binding</keyword>
<protein>
    <recommendedName>
        <fullName evidence="6 16">Phosphoenolpyruvate-protein phosphotransferase</fullName>
        <ecNumber evidence="5 16">2.7.3.9</ecNumber>
    </recommendedName>
    <alternativeName>
        <fullName evidence="15 16">Phosphotransferase system, enzyme I</fullName>
    </alternativeName>
</protein>
<keyword evidence="14 16" id="KW-0460">Magnesium</keyword>
<dbReference type="InterPro" id="IPR008731">
    <property type="entry name" value="PTS_EIN"/>
</dbReference>
<evidence type="ECO:0000256" key="14">
    <source>
        <dbReference type="ARBA" id="ARBA00022842"/>
    </source>
</evidence>
<dbReference type="PROSITE" id="PS00742">
    <property type="entry name" value="PEP_ENZYMES_2"/>
    <property type="match status" value="1"/>
</dbReference>
<dbReference type="PANTHER" id="PTHR46244:SF6">
    <property type="entry name" value="PHOSPHOENOLPYRUVATE-PROTEIN PHOSPHOTRANSFERASE"/>
    <property type="match status" value="1"/>
</dbReference>
<keyword evidence="11 16" id="KW-0598">Phosphotransferase system</keyword>
<reference evidence="23" key="1">
    <citation type="submission" date="2020-10" db="EMBL/GenBank/DDBJ databases">
        <authorList>
            <person name="Gilroy R."/>
        </authorList>
    </citation>
    <scope>NUCLEOTIDE SEQUENCE</scope>
    <source>
        <strain evidence="23">35461</strain>
    </source>
</reference>
<accession>A0A9D1NN74</accession>
<comment type="caution">
    <text evidence="23">The sequence shown here is derived from an EMBL/GenBank/DDBJ whole genome shotgun (WGS) entry which is preliminary data.</text>
</comment>
<dbReference type="SUPFAM" id="SSF47831">
    <property type="entry name" value="Enzyme I of the PEP:sugar phosphotransferase system HPr-binding (sub)domain"/>
    <property type="match status" value="1"/>
</dbReference>
<evidence type="ECO:0000259" key="20">
    <source>
        <dbReference type="Pfam" id="PF00391"/>
    </source>
</evidence>
<proteinExistence type="inferred from homology"/>
<evidence type="ECO:0000256" key="5">
    <source>
        <dbReference type="ARBA" id="ARBA00012232"/>
    </source>
</evidence>
<evidence type="ECO:0000256" key="9">
    <source>
        <dbReference type="ARBA" id="ARBA00022597"/>
    </source>
</evidence>
<feature type="binding site" evidence="19">
    <location>
        <position position="439"/>
    </location>
    <ligand>
        <name>Mg(2+)</name>
        <dbReference type="ChEBI" id="CHEBI:18420"/>
    </ligand>
</feature>
<evidence type="ECO:0000313" key="23">
    <source>
        <dbReference type="EMBL" id="HIV09099.1"/>
    </source>
</evidence>
<dbReference type="InterPro" id="IPR036637">
    <property type="entry name" value="Phosphohistidine_dom_sf"/>
</dbReference>
<dbReference type="GO" id="GO:0005737">
    <property type="term" value="C:cytoplasm"/>
    <property type="evidence" value="ECO:0007669"/>
    <property type="project" value="UniProtKB-SubCell"/>
</dbReference>
<sequence length="589" mass="64752">MEERAPTLYRGLAASGGLVFAPVVRFGAKKVREAPRYEVAPEHANAEIARFYTALDRARKELVELAKATESHASSTEAGIFDGHLMLLSDTFLIDRVVKDIRNDHVNAEWATHQAFEALIGMMRNMGDDYLREREADLLDVRNRIIGNLLGDGGQRAVPPIDRPSVIVADNISPSDAVALPRRYIRGMATEQGSLTAHVTILARALGVPAVVGIGQSLADIQAGDEVALDGFHGLLWHLPTDAVKAELLAGTAQQRATQEHRRSLADRPARTSDGIEVALLANADHSVGFEGISEHGAQGIGLYRTEYLWIGLGREPTEEEQFRAYSEVVCACRDKPVTLRVLDIGGDKMVGRSHVHEANPFLGNRSVRYLLNNRATFRAQVRAILRAAVMGDCSLMYPMITTLEELRACRAFVAGCKRELEEEGVPFRKNVPEGVMIEIPAAALQADRLAAECDFFSLGTNDLVQYTFAVDRGNESVAHLYQPLNPVILKLINHVVQAARRHDIPVCVCGEMASDPLAALILVGLGIRRLSMSANLIPRIKELICRVAYFDMQRLVDTLRREDPATAAEVAERSRAVIRRYAPDVLNA</sequence>
<dbReference type="SUPFAM" id="SSF52009">
    <property type="entry name" value="Phosphohistidine domain"/>
    <property type="match status" value="1"/>
</dbReference>
<keyword evidence="10 16" id="KW-0808">Transferase</keyword>
<dbReference type="InterPro" id="IPR015813">
    <property type="entry name" value="Pyrv/PenolPyrv_kinase-like_dom"/>
</dbReference>
<evidence type="ECO:0000256" key="2">
    <source>
        <dbReference type="ARBA" id="ARBA00001946"/>
    </source>
</evidence>
<dbReference type="InterPro" id="IPR006318">
    <property type="entry name" value="PTS_EI-like"/>
</dbReference>
<evidence type="ECO:0000313" key="24">
    <source>
        <dbReference type="Proteomes" id="UP000886845"/>
    </source>
</evidence>
<comment type="function">
    <text evidence="16">General (non sugar-specific) component of the phosphoenolpyruvate-dependent sugar phosphotransferase system (sugar PTS). This major carbohydrate active-transport system catalyzes the phosphorylation of incoming sugar substrates concomitantly with their translocation across the cell membrane. Enzyme I transfers the phosphoryl group from phosphoenolpyruvate (PEP) to the phosphoryl carrier protein (HPr).</text>
</comment>
<dbReference type="Pfam" id="PF02896">
    <property type="entry name" value="PEP-utilizers_C"/>
    <property type="match status" value="1"/>
</dbReference>
<gene>
    <name evidence="23" type="primary">ptsP</name>
    <name evidence="23" type="ORF">IAC79_03175</name>
</gene>
<dbReference type="Gene3D" id="1.10.274.10">
    <property type="entry name" value="PtsI, HPr-binding domain"/>
    <property type="match status" value="1"/>
</dbReference>
<dbReference type="PRINTS" id="PR01736">
    <property type="entry name" value="PHPHTRNFRASE"/>
</dbReference>
<dbReference type="GO" id="GO:0008965">
    <property type="term" value="F:phosphoenolpyruvate-protein phosphotransferase activity"/>
    <property type="evidence" value="ECO:0007669"/>
    <property type="project" value="UniProtKB-EC"/>
</dbReference>
<dbReference type="EMBL" id="DVOR01000100">
    <property type="protein sequence ID" value="HIV09099.1"/>
    <property type="molecule type" value="Genomic_DNA"/>
</dbReference>
<evidence type="ECO:0000259" key="21">
    <source>
        <dbReference type="Pfam" id="PF02896"/>
    </source>
</evidence>
<dbReference type="InterPro" id="IPR000121">
    <property type="entry name" value="PEP_util_C"/>
</dbReference>
<organism evidence="23 24">
    <name type="scientific">Candidatus Spyradenecus faecavium</name>
    <dbReference type="NCBI Taxonomy" id="2840947"/>
    <lineage>
        <taxon>Bacteria</taxon>
        <taxon>Pseudomonadati</taxon>
        <taxon>Lentisphaerota</taxon>
        <taxon>Lentisphaeria</taxon>
        <taxon>Lentisphaerales</taxon>
        <taxon>Lentisphaeraceae</taxon>
        <taxon>Lentisphaeraceae incertae sedis</taxon>
        <taxon>Candidatus Spyradenecus</taxon>
    </lineage>
</organism>
<evidence type="ECO:0000256" key="17">
    <source>
        <dbReference type="PIRSR" id="PIRSR000732-1"/>
    </source>
</evidence>
<evidence type="ECO:0000256" key="12">
    <source>
        <dbReference type="ARBA" id="ARBA00022723"/>
    </source>
</evidence>
<comment type="catalytic activity">
    <reaction evidence="1 16">
        <text>L-histidyl-[protein] + phosphoenolpyruvate = N(pros)-phospho-L-histidyl-[protein] + pyruvate</text>
        <dbReference type="Rhea" id="RHEA:23880"/>
        <dbReference type="Rhea" id="RHEA-COMP:9745"/>
        <dbReference type="Rhea" id="RHEA-COMP:9746"/>
        <dbReference type="ChEBI" id="CHEBI:15361"/>
        <dbReference type="ChEBI" id="CHEBI:29979"/>
        <dbReference type="ChEBI" id="CHEBI:58702"/>
        <dbReference type="ChEBI" id="CHEBI:64837"/>
        <dbReference type="EC" id="2.7.3.9"/>
    </reaction>
</comment>
<dbReference type="GO" id="GO:0009401">
    <property type="term" value="P:phosphoenolpyruvate-dependent sugar phosphotransferase system"/>
    <property type="evidence" value="ECO:0007669"/>
    <property type="project" value="UniProtKB-KW"/>
</dbReference>
<dbReference type="InterPro" id="IPR040442">
    <property type="entry name" value="Pyrv_kinase-like_dom_sf"/>
</dbReference>
<evidence type="ECO:0000256" key="6">
    <source>
        <dbReference type="ARBA" id="ARBA00016544"/>
    </source>
</evidence>
<feature type="domain" description="Phosphotransferase system enzyme I N-terminal" evidence="22">
    <location>
        <begin position="10"/>
        <end position="134"/>
    </location>
</feature>
<evidence type="ECO:0000256" key="13">
    <source>
        <dbReference type="ARBA" id="ARBA00022777"/>
    </source>
</evidence>
<dbReference type="Gene3D" id="3.20.20.60">
    <property type="entry name" value="Phosphoenolpyruvate-binding domains"/>
    <property type="match status" value="1"/>
</dbReference>
<evidence type="ECO:0000256" key="4">
    <source>
        <dbReference type="ARBA" id="ARBA00007837"/>
    </source>
</evidence>
<feature type="binding site" evidence="18">
    <location>
        <position position="341"/>
    </location>
    <ligand>
        <name>phosphoenolpyruvate</name>
        <dbReference type="ChEBI" id="CHEBI:58702"/>
    </ligand>
</feature>
<evidence type="ECO:0000259" key="22">
    <source>
        <dbReference type="Pfam" id="PF05524"/>
    </source>
</evidence>
<dbReference type="InterPro" id="IPR023151">
    <property type="entry name" value="PEP_util_CS"/>
</dbReference>
<dbReference type="Pfam" id="PF00391">
    <property type="entry name" value="PEP-utilizers"/>
    <property type="match status" value="1"/>
</dbReference>
<dbReference type="Pfam" id="PF05524">
    <property type="entry name" value="PEP-utilisers_N"/>
    <property type="match status" value="1"/>
</dbReference>
<dbReference type="EC" id="2.7.3.9" evidence="5 16"/>
<name>A0A9D1NN74_9BACT</name>
<dbReference type="SUPFAM" id="SSF51621">
    <property type="entry name" value="Phosphoenolpyruvate/pyruvate domain"/>
    <property type="match status" value="1"/>
</dbReference>
<comment type="similarity">
    <text evidence="4 16">Belongs to the PEP-utilizing enzyme family.</text>
</comment>
<evidence type="ECO:0000256" key="7">
    <source>
        <dbReference type="ARBA" id="ARBA00022448"/>
    </source>
</evidence>
<keyword evidence="13 16" id="KW-0418">Kinase</keyword>
<keyword evidence="7 16" id="KW-0813">Transport</keyword>
<dbReference type="InterPro" id="IPR036618">
    <property type="entry name" value="PtsI_HPr-bd_sf"/>
</dbReference>